<gene>
    <name evidence="5" type="ORF">NB063_06510</name>
</gene>
<evidence type="ECO:0000313" key="6">
    <source>
        <dbReference type="Proteomes" id="UP001202961"/>
    </source>
</evidence>
<feature type="compositionally biased region" description="Basic and acidic residues" evidence="2">
    <location>
        <begin position="355"/>
        <end position="380"/>
    </location>
</feature>
<feature type="chain" id="PRO_5046820401" evidence="3">
    <location>
        <begin position="28"/>
        <end position="402"/>
    </location>
</feature>
<protein>
    <submittedName>
        <fullName evidence="5">Alpha/beta hydrolase fold domain-containing protein</fullName>
    </submittedName>
</protein>
<organism evidence="5 6">
    <name type="scientific">Aporhodopirellula aestuarii</name>
    <dbReference type="NCBI Taxonomy" id="2950107"/>
    <lineage>
        <taxon>Bacteria</taxon>
        <taxon>Pseudomonadati</taxon>
        <taxon>Planctomycetota</taxon>
        <taxon>Planctomycetia</taxon>
        <taxon>Pirellulales</taxon>
        <taxon>Pirellulaceae</taxon>
        <taxon>Aporhodopirellula</taxon>
    </lineage>
</organism>
<dbReference type="Proteomes" id="UP001202961">
    <property type="component" value="Unassembled WGS sequence"/>
</dbReference>
<dbReference type="PROSITE" id="PS50222">
    <property type="entry name" value="EF_HAND_2"/>
    <property type="match status" value="1"/>
</dbReference>
<evidence type="ECO:0000313" key="5">
    <source>
        <dbReference type="EMBL" id="MCM2370275.1"/>
    </source>
</evidence>
<dbReference type="SUPFAM" id="SSF47473">
    <property type="entry name" value="EF-hand"/>
    <property type="match status" value="1"/>
</dbReference>
<feature type="region of interest" description="Disordered" evidence="2">
    <location>
        <begin position="314"/>
        <end position="402"/>
    </location>
</feature>
<accession>A0ABT0U0A7</accession>
<dbReference type="InterPro" id="IPR050300">
    <property type="entry name" value="GDXG_lipolytic_enzyme"/>
</dbReference>
<evidence type="ECO:0000259" key="4">
    <source>
        <dbReference type="PROSITE" id="PS50222"/>
    </source>
</evidence>
<feature type="domain" description="EF-hand" evidence="4">
    <location>
        <begin position="374"/>
        <end position="401"/>
    </location>
</feature>
<name>A0ABT0U0A7_9BACT</name>
<feature type="compositionally biased region" description="Polar residues" evidence="2">
    <location>
        <begin position="321"/>
        <end position="333"/>
    </location>
</feature>
<dbReference type="GO" id="GO:0016787">
    <property type="term" value="F:hydrolase activity"/>
    <property type="evidence" value="ECO:0007669"/>
    <property type="project" value="UniProtKB-KW"/>
</dbReference>
<dbReference type="PANTHER" id="PTHR48081">
    <property type="entry name" value="AB HYDROLASE SUPERFAMILY PROTEIN C4A8.06C"/>
    <property type="match status" value="1"/>
</dbReference>
<sequence>MKRLSALAAPLAVSLTIAALTTSPCVAQLPGGLGLRARANARQLEGVTAHRDVAYVKSGHERQKLDIYVPESSEPLPVLIWVHGGGWQGGSKDGCPPLRSGYTQKGYAVASIGYRLSGDAKFPAQIEDCKSAIRWLRAHAEEFNLDPERFGVWGSSAGGHLVALLGTSGDVKEFEVGESLDQSSRVQAVCDFYGPTDLNVFVSTPGYESHASMNSPESKLIGGLVADHPEVARKINPITFVSDDDPPFLIVHGDKDGTVPINQSKLLFDAFKKTGVAVHFHTIHGAGHGGPGFNEPTVEDMVSEFFETKLKANAENPATPKATQSESTASVTAQRPGMGTQRGGGLTWANVTSRMDTDRDGKISRDEFRGGDPLWKRLDKDDDGYITQDEHESAFESRMKRE</sequence>
<dbReference type="Gene3D" id="1.10.238.10">
    <property type="entry name" value="EF-hand"/>
    <property type="match status" value="1"/>
</dbReference>
<dbReference type="InterPro" id="IPR049492">
    <property type="entry name" value="BD-FAE-like_dom"/>
</dbReference>
<keyword evidence="6" id="KW-1185">Reference proteome</keyword>
<dbReference type="InterPro" id="IPR011992">
    <property type="entry name" value="EF-hand-dom_pair"/>
</dbReference>
<feature type="signal peptide" evidence="3">
    <location>
        <begin position="1"/>
        <end position="27"/>
    </location>
</feature>
<dbReference type="Gene3D" id="3.40.50.1820">
    <property type="entry name" value="alpha/beta hydrolase"/>
    <property type="match status" value="1"/>
</dbReference>
<proteinExistence type="predicted"/>
<evidence type="ECO:0000256" key="1">
    <source>
        <dbReference type="ARBA" id="ARBA00022801"/>
    </source>
</evidence>
<dbReference type="PANTHER" id="PTHR48081:SF13">
    <property type="entry name" value="ALPHA_BETA HYDROLASE"/>
    <property type="match status" value="1"/>
</dbReference>
<dbReference type="RefSeq" id="WP_250927947.1">
    <property type="nucleotide sequence ID" value="NZ_JAMQBK010000020.1"/>
</dbReference>
<feature type="compositionally biased region" description="Basic and acidic residues" evidence="2">
    <location>
        <begin position="388"/>
        <end position="402"/>
    </location>
</feature>
<dbReference type="InterPro" id="IPR002048">
    <property type="entry name" value="EF_hand_dom"/>
</dbReference>
<dbReference type="InterPro" id="IPR029058">
    <property type="entry name" value="AB_hydrolase_fold"/>
</dbReference>
<dbReference type="Pfam" id="PF20434">
    <property type="entry name" value="BD-FAE"/>
    <property type="match status" value="1"/>
</dbReference>
<reference evidence="5 6" key="1">
    <citation type="journal article" date="2022" name="Syst. Appl. Microbiol.">
        <title>Rhodopirellula aestuarii sp. nov., a novel member of the genus Rhodopirellula isolated from brackish sediments collected in the Tagus River estuary, Portugal.</title>
        <authorList>
            <person name="Vitorino I.R."/>
            <person name="Klimek D."/>
            <person name="Calusinska M."/>
            <person name="Lobo-da-Cunha A."/>
            <person name="Vasconcelos V."/>
            <person name="Lage O.M."/>
        </authorList>
    </citation>
    <scope>NUCLEOTIDE SEQUENCE [LARGE SCALE GENOMIC DNA]</scope>
    <source>
        <strain evidence="5 6">ICT_H3.1</strain>
    </source>
</reference>
<evidence type="ECO:0000256" key="3">
    <source>
        <dbReference type="SAM" id="SignalP"/>
    </source>
</evidence>
<dbReference type="EMBL" id="JAMQBK010000020">
    <property type="protein sequence ID" value="MCM2370275.1"/>
    <property type="molecule type" value="Genomic_DNA"/>
</dbReference>
<keyword evidence="1 5" id="KW-0378">Hydrolase</keyword>
<keyword evidence="3" id="KW-0732">Signal</keyword>
<dbReference type="SUPFAM" id="SSF53474">
    <property type="entry name" value="alpha/beta-Hydrolases"/>
    <property type="match status" value="1"/>
</dbReference>
<evidence type="ECO:0000256" key="2">
    <source>
        <dbReference type="SAM" id="MobiDB-lite"/>
    </source>
</evidence>
<comment type="caution">
    <text evidence="5">The sequence shown here is derived from an EMBL/GenBank/DDBJ whole genome shotgun (WGS) entry which is preliminary data.</text>
</comment>